<keyword evidence="2" id="KW-0648">Protein biosynthesis</keyword>
<dbReference type="GO" id="GO:0042586">
    <property type="term" value="F:peptide deformylase activity"/>
    <property type="evidence" value="ECO:0007669"/>
    <property type="project" value="UniProtKB-UniRule"/>
</dbReference>
<feature type="binding site" evidence="2">
    <location>
        <position position="139"/>
    </location>
    <ligand>
        <name>Fe cation</name>
        <dbReference type="ChEBI" id="CHEBI:24875"/>
    </ligand>
</feature>
<dbReference type="GO" id="GO:0006412">
    <property type="term" value="P:translation"/>
    <property type="evidence" value="ECO:0007669"/>
    <property type="project" value="UniProtKB-UniRule"/>
</dbReference>
<proteinExistence type="inferred from homology"/>
<feature type="binding site" evidence="2">
    <location>
        <position position="135"/>
    </location>
    <ligand>
        <name>Fe cation</name>
        <dbReference type="ChEBI" id="CHEBI:24875"/>
    </ligand>
</feature>
<dbReference type="PIRSF" id="PIRSF004749">
    <property type="entry name" value="Pep_def"/>
    <property type="match status" value="1"/>
</dbReference>
<keyword evidence="2" id="KW-0479">Metal-binding</keyword>
<dbReference type="PANTHER" id="PTHR10458">
    <property type="entry name" value="PEPTIDE DEFORMYLASE"/>
    <property type="match status" value="1"/>
</dbReference>
<comment type="function">
    <text evidence="2">Removes the formyl group from the N-terminal Met of newly synthesized proteins. Requires at least a dipeptide for an efficient rate of reaction. N-terminal L-methionine is a prerequisite for activity but the enzyme has broad specificity at other positions.</text>
</comment>
<dbReference type="PANTHER" id="PTHR10458:SF22">
    <property type="entry name" value="PEPTIDE DEFORMYLASE"/>
    <property type="match status" value="1"/>
</dbReference>
<accession>A0A444JF75</accession>
<evidence type="ECO:0000256" key="2">
    <source>
        <dbReference type="HAMAP-Rule" id="MF_00163"/>
    </source>
</evidence>
<keyword evidence="4" id="KW-1185">Reference proteome</keyword>
<keyword evidence="2 3" id="KW-0378">Hydrolase</keyword>
<feature type="binding site" evidence="2">
    <location>
        <position position="93"/>
    </location>
    <ligand>
        <name>Fe cation</name>
        <dbReference type="ChEBI" id="CHEBI:24875"/>
    </ligand>
</feature>
<dbReference type="Proteomes" id="UP000288892">
    <property type="component" value="Unassembled WGS sequence"/>
</dbReference>
<reference evidence="3 4" key="1">
    <citation type="submission" date="2017-01" db="EMBL/GenBank/DDBJ databases">
        <title>The cable genome- insights into the physiology and evolution of filamentous bacteria capable of sulfide oxidation via long distance electron transfer.</title>
        <authorList>
            <person name="Schreiber L."/>
            <person name="Bjerg J.T."/>
            <person name="Boggild A."/>
            <person name="Van De Vossenberg J."/>
            <person name="Meysman F."/>
            <person name="Nielsen L.P."/>
            <person name="Schramm A."/>
            <person name="Kjeldsen K.U."/>
        </authorList>
    </citation>
    <scope>NUCLEOTIDE SEQUENCE [LARGE SCALE GENOMIC DNA]</scope>
    <source>
        <strain evidence="3">A5</strain>
    </source>
</reference>
<sequence length="168" mass="19130">MAIREIMTYPAPVLRKKAVRIEEFDNALRKLAEDMAETMYDAQGVGLAGNQIGVARQIVVVDISTEEDEQKYIVLINPVISEGEGKVCDQEGCLSVVEYSAKVDRFQKIRVTARDPEGKDLDFIAEDRFARIIQHEVDHLHGKLFIDRISSLKRGLYKKKLKKILKNQ</sequence>
<name>A0A444JF75_9BACT</name>
<dbReference type="SUPFAM" id="SSF56420">
    <property type="entry name" value="Peptide deformylase"/>
    <property type="match status" value="1"/>
</dbReference>
<dbReference type="Pfam" id="PF01327">
    <property type="entry name" value="Pep_deformylase"/>
    <property type="match status" value="1"/>
</dbReference>
<dbReference type="EMBL" id="MTKS01000085">
    <property type="protein sequence ID" value="RWX51760.1"/>
    <property type="molecule type" value="Genomic_DNA"/>
</dbReference>
<comment type="caution">
    <text evidence="3">The sequence shown here is derived from an EMBL/GenBank/DDBJ whole genome shotgun (WGS) entry which is preliminary data.</text>
</comment>
<dbReference type="InterPro" id="IPR036821">
    <property type="entry name" value="Peptide_deformylase_sf"/>
</dbReference>
<comment type="cofactor">
    <cofactor evidence="2">
        <name>Fe(2+)</name>
        <dbReference type="ChEBI" id="CHEBI:29033"/>
    </cofactor>
    <text evidence="2">Binds 1 Fe(2+) ion.</text>
</comment>
<evidence type="ECO:0000313" key="4">
    <source>
        <dbReference type="Proteomes" id="UP000288892"/>
    </source>
</evidence>
<organism evidence="3 4">
    <name type="scientific">Candidatus Electrothrix marina</name>
    <dbReference type="NCBI Taxonomy" id="1859130"/>
    <lineage>
        <taxon>Bacteria</taxon>
        <taxon>Pseudomonadati</taxon>
        <taxon>Thermodesulfobacteriota</taxon>
        <taxon>Desulfobulbia</taxon>
        <taxon>Desulfobulbales</taxon>
        <taxon>Desulfobulbaceae</taxon>
        <taxon>Candidatus Electrothrix</taxon>
    </lineage>
</organism>
<comment type="similarity">
    <text evidence="1 2">Belongs to the polypeptide deformylase family.</text>
</comment>
<dbReference type="AlphaFoldDB" id="A0A444JF75"/>
<gene>
    <name evidence="2" type="primary">def</name>
    <name evidence="3" type="ORF">VU01_10851</name>
</gene>
<dbReference type="NCBIfam" id="TIGR00079">
    <property type="entry name" value="pept_deformyl"/>
    <property type="match status" value="1"/>
</dbReference>
<protein>
    <recommendedName>
        <fullName evidence="2">Peptide deformylase</fullName>
        <shortName evidence="2">PDF</shortName>
        <ecNumber evidence="2">3.5.1.88</ecNumber>
    </recommendedName>
    <alternativeName>
        <fullName evidence="2">Polypeptide deformylase</fullName>
    </alternativeName>
</protein>
<keyword evidence="2" id="KW-0408">Iron</keyword>
<dbReference type="PRINTS" id="PR01576">
    <property type="entry name" value="PDEFORMYLASE"/>
</dbReference>
<dbReference type="CDD" id="cd00487">
    <property type="entry name" value="Pep_deformylase"/>
    <property type="match status" value="1"/>
</dbReference>
<dbReference type="InterPro" id="IPR023635">
    <property type="entry name" value="Peptide_deformylase"/>
</dbReference>
<evidence type="ECO:0000313" key="3">
    <source>
        <dbReference type="EMBL" id="RWX51760.1"/>
    </source>
</evidence>
<dbReference type="HAMAP" id="MF_00163">
    <property type="entry name" value="Pep_deformylase"/>
    <property type="match status" value="1"/>
</dbReference>
<dbReference type="NCBIfam" id="NF001159">
    <property type="entry name" value="PRK00150.1-3"/>
    <property type="match status" value="1"/>
</dbReference>
<comment type="catalytic activity">
    <reaction evidence="2">
        <text>N-terminal N-formyl-L-methionyl-[peptide] + H2O = N-terminal L-methionyl-[peptide] + formate</text>
        <dbReference type="Rhea" id="RHEA:24420"/>
        <dbReference type="Rhea" id="RHEA-COMP:10639"/>
        <dbReference type="Rhea" id="RHEA-COMP:10640"/>
        <dbReference type="ChEBI" id="CHEBI:15377"/>
        <dbReference type="ChEBI" id="CHEBI:15740"/>
        <dbReference type="ChEBI" id="CHEBI:49298"/>
        <dbReference type="ChEBI" id="CHEBI:64731"/>
        <dbReference type="EC" id="3.5.1.88"/>
    </reaction>
</comment>
<dbReference type="EC" id="3.5.1.88" evidence="2"/>
<dbReference type="Gene3D" id="3.90.45.10">
    <property type="entry name" value="Peptide deformylase"/>
    <property type="match status" value="1"/>
</dbReference>
<evidence type="ECO:0000256" key="1">
    <source>
        <dbReference type="ARBA" id="ARBA00010759"/>
    </source>
</evidence>
<dbReference type="GO" id="GO:0046872">
    <property type="term" value="F:metal ion binding"/>
    <property type="evidence" value="ECO:0007669"/>
    <property type="project" value="UniProtKB-KW"/>
</dbReference>
<feature type="active site" evidence="2">
    <location>
        <position position="136"/>
    </location>
</feature>